<sequence length="1194" mass="131735">MRLGSKGDVAAVYLTVLSLTLRAMSLLTELMRSGTETARLLRDRQEALGHTLPLGSYLLKPVQRILKYHLLLQSLRTHSAASPEWQRAATDEALRSMRALADHIDDMKRRHESAVRVQEVQSLIRLWQGEDLTTFGELVAEETFRVPRAKVPRQVFLFEKMLLITKKRDDGTLVYKTHILCSNLMLIESVPGEVDSLQVLPFDDPHEQYTLQARSVESKRQWALRLKGAILESYGQDIPKHARELVMKLGQHRENGAALRRRLSRRTHSVPEYLERRRSVKRTTSAAASVLPPQLPPLTAAQQRQRRRAQQQQQQQQQHGQPPDWGPTDQQQQQQQQQQQHDCSAVASGKSTPPCSPCAGAERASTFLPDLDEEDLEEPAGGGRGSPHPSTCTSASSTTPSAVPAAADNRHQRRDDQTIVEQLVLQHKHFQRLWEKPRRELRRSPTSSSDSPSEREPDWSPYLAEPGGCSDSPPVAPAAGTRRGEDSPAPSARQGAAEAADPPDASSDGEGGDRAAELATEQDNMPELVSWNEFTLTTVRGPEYEQPSAAVSPRTGLRRAQRPQSAITIESRDNVEYVSLFDYGARPLSMAGGPPLEAPAGRAEPQPRRTVTHRLSELRQSGRAELRQFVGLFRSKSLRLSRYFEDNGKGPSKGDVRRRNVDSSSVARGEAVPKVAPETAAEPRQRSTWYCELSEPLEEDGQPQPAAQDEPRRIPGDQPRSQRSQLRSFGSLRVLLRRSSSSAGAERSRWRPLSQLIDVRSRRPPSQSVDGEGRRPFSMMNGKSRGPPLASEVHAASLQRLPGSRGQWQRSGTASPRQSPVSAAHYLHSAPSLRGAESHKCLPAPLEGSTDRLRQRLAHLLSGGGGGPPPAGDALGARLAASGPIESPLLAGPRRCQPALGSVTSLASSQSSASDSGSETAERCTDGFYEMNMEILEHTSAMDLMPLQASQPFDPSKYRYTGPNVQPRQLPNTRSQAPITTGTSVIGLQFDGGVMIAADKLGSYGSLARYQNIGRLMRVNDHVILGCTGDYADFQFLRDIIDQKMIDEECLDDGIVTRAPALHCWLTRVLYNRRSRFDPLWTTFVVGGLDDDGKPFLGFVDKLGTAYTAPQIVSGMGGHLATPLLREKMEGQPPLSEAAARELLIRCMTVCYYRDCRAFSKFQIATLKAGSIKIEDDLEVKGDWEVAHFSKEHA</sequence>
<organism evidence="10 11">
    <name type="scientific">Amphibalanus amphitrite</name>
    <name type="common">Striped barnacle</name>
    <name type="synonym">Balanus amphitrite</name>
    <dbReference type="NCBI Taxonomy" id="1232801"/>
    <lineage>
        <taxon>Eukaryota</taxon>
        <taxon>Metazoa</taxon>
        <taxon>Ecdysozoa</taxon>
        <taxon>Arthropoda</taxon>
        <taxon>Crustacea</taxon>
        <taxon>Multicrustacea</taxon>
        <taxon>Cirripedia</taxon>
        <taxon>Thoracica</taxon>
        <taxon>Thoracicalcarea</taxon>
        <taxon>Balanomorpha</taxon>
        <taxon>Balanoidea</taxon>
        <taxon>Balanidae</taxon>
        <taxon>Amphibalaninae</taxon>
        <taxon>Amphibalanus</taxon>
    </lineage>
</organism>
<dbReference type="Gene3D" id="3.60.20.10">
    <property type="entry name" value="Glutamine Phosphoribosylpyrophosphate, subunit 1, domain 1"/>
    <property type="match status" value="1"/>
</dbReference>
<dbReference type="Gene3D" id="2.30.29.30">
    <property type="entry name" value="Pleckstrin-homology domain (PH domain)/Phosphotyrosine-binding domain (PTB)"/>
    <property type="match status" value="1"/>
</dbReference>
<protein>
    <submittedName>
        <fullName evidence="10">Proteasome subunit beta type-4</fullName>
    </submittedName>
</protein>
<dbReference type="InterPro" id="IPR043324">
    <property type="entry name" value="PH_PLEKHG1_G2_G3"/>
</dbReference>
<dbReference type="GO" id="GO:0005839">
    <property type="term" value="C:proteasome core complex"/>
    <property type="evidence" value="ECO:0007669"/>
    <property type="project" value="InterPro"/>
</dbReference>
<feature type="region of interest" description="Disordered" evidence="8">
    <location>
        <begin position="901"/>
        <end position="922"/>
    </location>
</feature>
<comment type="caution">
    <text evidence="10">The sequence shown here is derived from an EMBL/GenBank/DDBJ whole genome shotgun (WGS) entry which is preliminary data.</text>
</comment>
<feature type="region of interest" description="Disordered" evidence="8">
    <location>
        <begin position="756"/>
        <end position="790"/>
    </location>
</feature>
<dbReference type="InterPro" id="IPR023333">
    <property type="entry name" value="Proteasome_suB-type"/>
</dbReference>
<accession>A0A6A4V0S5</accession>
<dbReference type="GO" id="GO:0051603">
    <property type="term" value="P:proteolysis involved in protein catabolic process"/>
    <property type="evidence" value="ECO:0007669"/>
    <property type="project" value="InterPro"/>
</dbReference>
<evidence type="ECO:0000256" key="4">
    <source>
        <dbReference type="ARBA" id="ARBA00022942"/>
    </source>
</evidence>
<dbReference type="GO" id="GO:0031267">
    <property type="term" value="F:small GTPase binding"/>
    <property type="evidence" value="ECO:0007669"/>
    <property type="project" value="TreeGrafter"/>
</dbReference>
<dbReference type="CDD" id="cd03760">
    <property type="entry name" value="proteasome_beta_type_4"/>
    <property type="match status" value="1"/>
</dbReference>
<dbReference type="InterPro" id="IPR016050">
    <property type="entry name" value="Proteasome_bsu_CS"/>
</dbReference>
<reference evidence="10 11" key="1">
    <citation type="submission" date="2019-07" db="EMBL/GenBank/DDBJ databases">
        <title>Draft genome assembly of a fouling barnacle, Amphibalanus amphitrite (Darwin, 1854): The first reference genome for Thecostraca.</title>
        <authorList>
            <person name="Kim W."/>
        </authorList>
    </citation>
    <scope>NUCLEOTIDE SEQUENCE [LARGE SCALE GENOMIC DNA]</scope>
    <source>
        <strain evidence="10">SNU_AA5</strain>
        <tissue evidence="10">Soma without cirri and trophi</tissue>
    </source>
</reference>
<dbReference type="InterPro" id="IPR055251">
    <property type="entry name" value="SOS1_NGEF_PH"/>
</dbReference>
<dbReference type="PROSITE" id="PS50010">
    <property type="entry name" value="DH_2"/>
    <property type="match status" value="1"/>
</dbReference>
<evidence type="ECO:0000256" key="8">
    <source>
        <dbReference type="SAM" id="MobiDB-lite"/>
    </source>
</evidence>
<comment type="subunit">
    <text evidence="7">The 26S proteasome consists of a 20S proteasome core and two 19S regulatory subunits. The 20S proteasome core is composed of 28 subunits that are arranged in four stacked rings, resulting in a barrel-shaped structure. The two end rings are each formed by seven alpha subunits, and the two central rings are each formed by seven beta subunits. The catalytic chamber with the active sites is on the inside of the barrel.</text>
</comment>
<dbReference type="InterPro" id="IPR035899">
    <property type="entry name" value="DBL_dom_sf"/>
</dbReference>
<evidence type="ECO:0000256" key="3">
    <source>
        <dbReference type="ARBA" id="ARBA00022553"/>
    </source>
</evidence>
<dbReference type="AlphaFoldDB" id="A0A6A4V0S5"/>
<dbReference type="OrthoDB" id="1594986at2759"/>
<feature type="compositionally biased region" description="Polar residues" evidence="8">
    <location>
        <begin position="806"/>
        <end position="821"/>
    </location>
</feature>
<name>A0A6A4V0S5_AMPAM</name>
<dbReference type="InterPro" id="IPR001353">
    <property type="entry name" value="Proteasome_sua/b"/>
</dbReference>
<evidence type="ECO:0000256" key="7">
    <source>
        <dbReference type="ARBA" id="ARBA00026071"/>
    </source>
</evidence>
<dbReference type="PROSITE" id="PS00854">
    <property type="entry name" value="PROTEASOME_BETA_1"/>
    <property type="match status" value="1"/>
</dbReference>
<feature type="region of interest" description="Disordered" evidence="8">
    <location>
        <begin position="644"/>
        <end position="728"/>
    </location>
</feature>
<dbReference type="Pfam" id="PF00227">
    <property type="entry name" value="Proteasome"/>
    <property type="match status" value="1"/>
</dbReference>
<feature type="domain" description="DH" evidence="9">
    <location>
        <begin position="1"/>
        <end position="107"/>
    </location>
</feature>
<feature type="region of interest" description="Disordered" evidence="8">
    <location>
        <begin position="435"/>
        <end position="565"/>
    </location>
</feature>
<feature type="region of interest" description="Disordered" evidence="8">
    <location>
        <begin position="277"/>
        <end position="422"/>
    </location>
</feature>
<dbReference type="Pfam" id="PF22697">
    <property type="entry name" value="SOS1_NGEF_PH"/>
    <property type="match status" value="1"/>
</dbReference>
<evidence type="ECO:0000313" key="11">
    <source>
        <dbReference type="Proteomes" id="UP000440578"/>
    </source>
</evidence>
<keyword evidence="11" id="KW-1185">Reference proteome</keyword>
<feature type="compositionally biased region" description="Low complexity" evidence="8">
    <location>
        <begin position="902"/>
        <end position="918"/>
    </location>
</feature>
<evidence type="ECO:0000256" key="6">
    <source>
        <dbReference type="ARBA" id="ARBA00024953"/>
    </source>
</evidence>
<feature type="compositionally biased region" description="Basic and acidic residues" evidence="8">
    <location>
        <begin position="644"/>
        <end position="661"/>
    </location>
</feature>
<keyword evidence="2" id="KW-0963">Cytoplasm</keyword>
<dbReference type="Proteomes" id="UP000440578">
    <property type="component" value="Unassembled WGS sequence"/>
</dbReference>
<dbReference type="InterPro" id="IPR016295">
    <property type="entry name" value="Proteasome_beta4"/>
</dbReference>
<keyword evidence="3" id="KW-0597">Phosphoprotein</keyword>
<feature type="compositionally biased region" description="Low complexity" evidence="8">
    <location>
        <begin position="386"/>
        <end position="407"/>
    </location>
</feature>
<feature type="region of interest" description="Disordered" evidence="8">
    <location>
        <begin position="803"/>
        <end position="823"/>
    </location>
</feature>
<dbReference type="Gene3D" id="1.20.900.10">
    <property type="entry name" value="Dbl homology (DH) domain"/>
    <property type="match status" value="1"/>
</dbReference>
<dbReference type="CDD" id="cd13243">
    <property type="entry name" value="PH_PLEKHG1_G2_G3"/>
    <property type="match status" value="1"/>
</dbReference>
<evidence type="ECO:0000313" key="10">
    <source>
        <dbReference type="EMBL" id="KAF0287563.1"/>
    </source>
</evidence>
<dbReference type="SUPFAM" id="SSF56235">
    <property type="entry name" value="N-terminal nucleophile aminohydrolases (Ntn hydrolases)"/>
    <property type="match status" value="1"/>
</dbReference>
<dbReference type="GO" id="GO:0005634">
    <property type="term" value="C:nucleus"/>
    <property type="evidence" value="ECO:0007669"/>
    <property type="project" value="UniProtKB-SubCell"/>
</dbReference>
<dbReference type="InterPro" id="IPR000219">
    <property type="entry name" value="DH_dom"/>
</dbReference>
<evidence type="ECO:0000256" key="1">
    <source>
        <dbReference type="ARBA" id="ARBA00004123"/>
    </source>
</evidence>
<evidence type="ECO:0000256" key="2">
    <source>
        <dbReference type="ARBA" id="ARBA00022490"/>
    </source>
</evidence>
<dbReference type="InterPro" id="IPR029055">
    <property type="entry name" value="Ntn_hydrolases_N"/>
</dbReference>
<dbReference type="PANTHER" id="PTHR45924:SF2">
    <property type="entry name" value="FI17866P1"/>
    <property type="match status" value="1"/>
</dbReference>
<dbReference type="GO" id="GO:0005085">
    <property type="term" value="F:guanyl-nucleotide exchange factor activity"/>
    <property type="evidence" value="ECO:0007669"/>
    <property type="project" value="InterPro"/>
</dbReference>
<comment type="subcellular location">
    <subcellularLocation>
        <location evidence="1">Nucleus</location>
    </subcellularLocation>
</comment>
<gene>
    <name evidence="10" type="primary">Psmb4_0</name>
    <name evidence="10" type="ORF">FJT64_014028</name>
</gene>
<feature type="compositionally biased region" description="Basic and acidic residues" evidence="8">
    <location>
        <begin position="408"/>
        <end position="417"/>
    </location>
</feature>
<dbReference type="PANTHER" id="PTHR45924">
    <property type="entry name" value="FI17866P1"/>
    <property type="match status" value="1"/>
</dbReference>
<feature type="compositionally biased region" description="Low complexity" evidence="8">
    <location>
        <begin position="330"/>
        <end position="340"/>
    </location>
</feature>
<dbReference type="SUPFAM" id="SSF50729">
    <property type="entry name" value="PH domain-like"/>
    <property type="match status" value="1"/>
</dbReference>
<keyword evidence="4 10" id="KW-0647">Proteasome</keyword>
<proteinExistence type="predicted"/>
<dbReference type="Pfam" id="PF00621">
    <property type="entry name" value="RhoGEF"/>
    <property type="match status" value="1"/>
</dbReference>
<dbReference type="SUPFAM" id="SSF48065">
    <property type="entry name" value="DBL homology domain (DH-domain)"/>
    <property type="match status" value="1"/>
</dbReference>
<keyword evidence="5" id="KW-0539">Nucleus</keyword>
<dbReference type="PROSITE" id="PS51476">
    <property type="entry name" value="PROTEASOME_BETA_2"/>
    <property type="match status" value="1"/>
</dbReference>
<evidence type="ECO:0000256" key="5">
    <source>
        <dbReference type="ARBA" id="ARBA00023242"/>
    </source>
</evidence>
<dbReference type="InterPro" id="IPR011993">
    <property type="entry name" value="PH-like_dom_sf"/>
</dbReference>
<evidence type="ECO:0000259" key="9">
    <source>
        <dbReference type="PROSITE" id="PS50010"/>
    </source>
</evidence>
<feature type="compositionally biased region" description="Low complexity" evidence="8">
    <location>
        <begin position="495"/>
        <end position="508"/>
    </location>
</feature>
<comment type="function">
    <text evidence="6">Non-catalytic component of the proteasome, a multicatalytic proteinase complex which is characterized by its ability to cleave peptides with Arg, Phe, Tyr, Leu, and Glu adjacent to the leaving group at neutral or slightly basic pH. The proteasome has an ATP-dependent proteolytic activity.</text>
</comment>
<dbReference type="EMBL" id="VIIS01002180">
    <property type="protein sequence ID" value="KAF0287563.1"/>
    <property type="molecule type" value="Genomic_DNA"/>
</dbReference>